<dbReference type="Proteomes" id="UP001165648">
    <property type="component" value="Unassembled WGS sequence"/>
</dbReference>
<accession>A0ABT3WBT8</accession>
<dbReference type="RefSeq" id="WP_266106535.1">
    <property type="nucleotide sequence ID" value="NZ_JANIDW010000001.1"/>
</dbReference>
<sequence>MITVENCHDSISVSTLLHHLYDNAPPDLKSERGFLPSEVPMPRPAPLSARRIERGSVVSGPCGLLAIVVGVKGDTAVLCRVLHRPRHAHRSDVPVPMSDCLMMGVMVGNKVRCRTFRLQLKCLRPRQDGVSADLLQRVLIAVKKEDAMTRWERYERRSTEVSRIYG</sequence>
<keyword evidence="2" id="KW-1185">Reference proteome</keyword>
<evidence type="ECO:0000313" key="1">
    <source>
        <dbReference type="EMBL" id="MCX5614426.1"/>
    </source>
</evidence>
<dbReference type="EMBL" id="JANIDW010000001">
    <property type="protein sequence ID" value="MCX5614426.1"/>
    <property type="molecule type" value="Genomic_DNA"/>
</dbReference>
<name>A0ABT3WBT8_9PROT</name>
<reference evidence="1 2" key="1">
    <citation type="submission" date="2022-07" db="EMBL/GenBank/DDBJ databases">
        <title>Bombella genomes.</title>
        <authorList>
            <person name="Harer L."/>
            <person name="Styblova S."/>
            <person name="Ehrmann M."/>
        </authorList>
    </citation>
    <scope>NUCLEOTIDE SEQUENCE [LARGE SCALE GENOMIC DNA]</scope>
    <source>
        <strain evidence="1 2">TMW 2.2558</strain>
    </source>
</reference>
<organism evidence="1 2">
    <name type="scientific">Bombella saccharophila</name>
    <dbReference type="NCBI Taxonomy" id="2967338"/>
    <lineage>
        <taxon>Bacteria</taxon>
        <taxon>Pseudomonadati</taxon>
        <taxon>Pseudomonadota</taxon>
        <taxon>Alphaproteobacteria</taxon>
        <taxon>Acetobacterales</taxon>
        <taxon>Acetobacteraceae</taxon>
        <taxon>Bombella</taxon>
    </lineage>
</organism>
<gene>
    <name evidence="1" type="ORF">NQF64_04105</name>
</gene>
<comment type="caution">
    <text evidence="1">The sequence shown here is derived from an EMBL/GenBank/DDBJ whole genome shotgun (WGS) entry which is preliminary data.</text>
</comment>
<evidence type="ECO:0000313" key="2">
    <source>
        <dbReference type="Proteomes" id="UP001165648"/>
    </source>
</evidence>
<protein>
    <submittedName>
        <fullName evidence="1">Uncharacterized protein</fullName>
    </submittedName>
</protein>
<proteinExistence type="predicted"/>